<dbReference type="GO" id="GO:0051959">
    <property type="term" value="F:dynein light intermediate chain binding"/>
    <property type="evidence" value="ECO:0007669"/>
    <property type="project" value="TreeGrafter"/>
</dbReference>
<evidence type="ECO:0000313" key="7">
    <source>
        <dbReference type="EnsemblMetazoa" id="GBRI018484-PA"/>
    </source>
</evidence>
<feature type="domain" description="HOOK N-terminal" evidence="6">
    <location>
        <begin position="22"/>
        <end position="162"/>
    </location>
</feature>
<feature type="compositionally biased region" description="Polar residues" evidence="5">
    <location>
        <begin position="1206"/>
        <end position="1226"/>
    </location>
</feature>
<dbReference type="GO" id="GO:0008017">
    <property type="term" value="F:microtubule binding"/>
    <property type="evidence" value="ECO:0007669"/>
    <property type="project" value="TreeGrafter"/>
</dbReference>
<dbReference type="FunFam" id="1.10.418.10:FF:000084">
    <property type="entry name" value="Girdin, isoform C"/>
    <property type="match status" value="1"/>
</dbReference>
<feature type="region of interest" description="Disordered" evidence="5">
    <location>
        <begin position="1308"/>
        <end position="1357"/>
    </location>
</feature>
<comment type="subcellular location">
    <subcellularLocation>
        <location evidence="1">Cytoplasm</location>
    </subcellularLocation>
</comment>
<dbReference type="PANTHER" id="PTHR18947:SF28">
    <property type="entry name" value="GIRDIN, ISOFORM A"/>
    <property type="match status" value="1"/>
</dbReference>
<dbReference type="SUPFAM" id="SSF116907">
    <property type="entry name" value="Hook domain"/>
    <property type="match status" value="1"/>
</dbReference>
<dbReference type="InterPro" id="IPR043936">
    <property type="entry name" value="HOOK_N"/>
</dbReference>
<evidence type="ECO:0000256" key="3">
    <source>
        <dbReference type="ARBA" id="ARBA00023054"/>
    </source>
</evidence>
<dbReference type="Pfam" id="PF19047">
    <property type="entry name" value="HOOK_N"/>
    <property type="match status" value="1"/>
</dbReference>
<name>A0A1A9WG24_9MUSC</name>
<feature type="region of interest" description="Disordered" evidence="5">
    <location>
        <begin position="1246"/>
        <end position="1268"/>
    </location>
</feature>
<evidence type="ECO:0000256" key="2">
    <source>
        <dbReference type="ARBA" id="ARBA00022490"/>
    </source>
</evidence>
<accession>A0A1A9WG24</accession>
<dbReference type="GO" id="GO:0005813">
    <property type="term" value="C:centrosome"/>
    <property type="evidence" value="ECO:0007669"/>
    <property type="project" value="TreeGrafter"/>
</dbReference>
<dbReference type="Proteomes" id="UP000091820">
    <property type="component" value="Unassembled WGS sequence"/>
</dbReference>
<dbReference type="PANTHER" id="PTHR18947">
    <property type="entry name" value="HOOK PROTEINS"/>
    <property type="match status" value="1"/>
</dbReference>
<dbReference type="EnsemblMetazoa" id="GBRI018484-RA">
    <property type="protein sequence ID" value="GBRI018484-PA"/>
    <property type="gene ID" value="GBRI018484"/>
</dbReference>
<proteinExistence type="predicted"/>
<keyword evidence="3 4" id="KW-0175">Coiled coil</keyword>
<evidence type="ECO:0000256" key="5">
    <source>
        <dbReference type="SAM" id="MobiDB-lite"/>
    </source>
</evidence>
<sequence>MAAVVGATASTVEIEEFINGALVAWLESCLRRPENLCGYDSLLDGHIIHNVWLQIDPEPPTNPTKINDLSGLHLAMARAKNFECIVRNIKQLFEEEFGQTILLLPDCFTLGYHPETKQGLEQMKLLLTLLLGAAVQCPNKELFIGRIKELDVDTQHAIVELIKQVTVNHSLVLSEESVELLSPQDIYNHILRLSKDRDNIYLKWISAACAETVLNQSTCSETLPSLSLSNDLALSISASSSNMENNHMAVELADLKSKLRKLRQELEEKSESQLELRDELDHKKAQYEKLRLESQEWHAEAKRAAAYRDELDVLRERSERADKLEVEVQKFRDKLTDSDFYKIRVEELREDNRMLLETKEVLEEQLQRSRKRSEHVMTLESEIIKYKQKLNDLTLERDADRSKMEELIEENTQLQLVAKNLNTTVDMDKSLSDVDDGCNSGDNSLSEQLTNSVQTRVLKLELENRRLAAALDQVKESAFHESTNKILELEKDKKRLSLKVEQMQDNIQRSIQQNTELENLFKNALEENKKIQDTLDQRQKAYDKQSQEREMERNKMIDLEKHIETLNKEKQRIQRLNESIQRRAEDLERTLETRGKEIERYTEKLKTYEETKEFIYELQGKLSGFERENSSLSKEVSKLKESLEGKSVLLDKKCAEISTQTKEINRLIKSVEGNELVQARIAELETKNQDLLSQHEIDLQTISTLRNDLVNGTLATNKVKHKLEKLGLTVDPSADDNADLNVESVVEKLVRNPETFKTVREIMLNVSKQQQISGNSKSDICVLCHRKEVFTVEKNIELSSLSPNRESRSVSFEHTVRLGPTQETVELIRLSEANKQLSARYVTLQDINEELQAENARFKVDVATLGSQITSLNTQLGVLQLSNSQLTTEKDTLLKEDESLKQEHKNLLHDQVTLQCLHNQLSAEYESLNVEKEQLKAIVRDLRNESRECRGQIIKLESQVNDMNMQQLSMTSCAKDLANLRAEHSKLTDDFRNLFANSDRYKKEFKNIQEQYKQIRAENNKLKLQNTEMTDELNSRIDQIKILEIQYGQSVQRCEMLVQQNRDIDNERKMLMENVSHLLKQYHELLTSSLDDKKHFHEEEKSYTESVHSLKRQKEKLEEKIMELFKKSESAVPKKKPFASSLVRRVKKASSDFMNKVPSRVRKRYDVPLINGLVNKIIFFIQNRRSWIDDTRLPQSAFMIDPESGGNDSDNSTEEPISISSDTHLLQRNIPMRQSLQRNILDNSISRGGTLRSSLQTQRQTDLGNSRRNGIHGLEAHDVVTGSSLTLGTAGSRRTVYLIDENQKIPEATAAGRQTTRMSSATVGGSPTPTLNATNNVNESQTLPEGGGQKNDNNPSTFLVYNRINTVMGNSSLNNLSNNEAHSTIVGGNCDGGDNHQQDDSKLLRKRNEDKSNSVWYEYGCV</sequence>
<keyword evidence="8" id="KW-1185">Reference proteome</keyword>
<feature type="coiled-coil region" evidence="4">
    <location>
        <begin position="457"/>
        <end position="642"/>
    </location>
</feature>
<evidence type="ECO:0000259" key="6">
    <source>
        <dbReference type="Pfam" id="PF19047"/>
    </source>
</evidence>
<evidence type="ECO:0000256" key="1">
    <source>
        <dbReference type="ARBA" id="ARBA00004496"/>
    </source>
</evidence>
<dbReference type="GO" id="GO:0030705">
    <property type="term" value="P:cytoskeleton-dependent intracellular transport"/>
    <property type="evidence" value="ECO:0007669"/>
    <property type="project" value="InterPro"/>
</dbReference>
<evidence type="ECO:0000256" key="4">
    <source>
        <dbReference type="SAM" id="Coils"/>
    </source>
</evidence>
<dbReference type="CDD" id="cd22223">
    <property type="entry name" value="HkD_HkRP"/>
    <property type="match status" value="1"/>
</dbReference>
<evidence type="ECO:0000313" key="8">
    <source>
        <dbReference type="Proteomes" id="UP000091820"/>
    </source>
</evidence>
<reference evidence="8" key="1">
    <citation type="submission" date="2014-03" db="EMBL/GenBank/DDBJ databases">
        <authorList>
            <person name="Aksoy S."/>
            <person name="Warren W."/>
            <person name="Wilson R.K."/>
        </authorList>
    </citation>
    <scope>NUCLEOTIDE SEQUENCE [LARGE SCALE GENOMIC DNA]</scope>
    <source>
        <strain evidence="8">IAEA</strain>
    </source>
</reference>
<dbReference type="VEuPathDB" id="VectorBase:GBRI018484"/>
<dbReference type="GO" id="GO:0005737">
    <property type="term" value="C:cytoplasm"/>
    <property type="evidence" value="ECO:0007669"/>
    <property type="project" value="UniProtKB-SubCell"/>
</dbReference>
<dbReference type="InterPro" id="IPR036872">
    <property type="entry name" value="CH_dom_sf"/>
</dbReference>
<reference evidence="7" key="2">
    <citation type="submission" date="2020-05" db="UniProtKB">
        <authorList>
            <consortium name="EnsemblMetazoa"/>
        </authorList>
    </citation>
    <scope>IDENTIFICATION</scope>
    <source>
        <strain evidence="7">IAEA</strain>
    </source>
</reference>
<dbReference type="Gene3D" id="1.10.287.1490">
    <property type="match status" value="2"/>
</dbReference>
<feature type="coiled-coil region" evidence="4">
    <location>
        <begin position="245"/>
        <end position="424"/>
    </location>
</feature>
<keyword evidence="2" id="KW-0963">Cytoplasm</keyword>
<dbReference type="GO" id="GO:0031122">
    <property type="term" value="P:cytoplasmic microtubule organization"/>
    <property type="evidence" value="ECO:0007669"/>
    <property type="project" value="TreeGrafter"/>
</dbReference>
<feature type="coiled-coil region" evidence="4">
    <location>
        <begin position="883"/>
        <end position="1032"/>
    </location>
</feature>
<feature type="coiled-coil region" evidence="4">
    <location>
        <begin position="1100"/>
        <end position="1127"/>
    </location>
</feature>
<dbReference type="Gene3D" id="1.10.418.10">
    <property type="entry name" value="Calponin-like domain"/>
    <property type="match status" value="1"/>
</dbReference>
<protein>
    <recommendedName>
        <fullName evidence="6">HOOK N-terminal domain-containing protein</fullName>
    </recommendedName>
</protein>
<organism evidence="7 8">
    <name type="scientific">Glossina brevipalpis</name>
    <dbReference type="NCBI Taxonomy" id="37001"/>
    <lineage>
        <taxon>Eukaryota</taxon>
        <taxon>Metazoa</taxon>
        <taxon>Ecdysozoa</taxon>
        <taxon>Arthropoda</taxon>
        <taxon>Hexapoda</taxon>
        <taxon>Insecta</taxon>
        <taxon>Pterygota</taxon>
        <taxon>Neoptera</taxon>
        <taxon>Endopterygota</taxon>
        <taxon>Diptera</taxon>
        <taxon>Brachycera</taxon>
        <taxon>Muscomorpha</taxon>
        <taxon>Hippoboscoidea</taxon>
        <taxon>Glossinidae</taxon>
        <taxon>Glossina</taxon>
    </lineage>
</organism>
<feature type="region of interest" description="Disordered" evidence="5">
    <location>
        <begin position="1201"/>
        <end position="1226"/>
    </location>
</feature>
<feature type="compositionally biased region" description="Polar residues" evidence="5">
    <location>
        <begin position="1312"/>
        <end position="1343"/>
    </location>
</feature>